<proteinExistence type="predicted"/>
<dbReference type="AlphaFoldDB" id="A0A0A8YQY0"/>
<reference evidence="1" key="2">
    <citation type="journal article" date="2015" name="Data Brief">
        <title>Shoot transcriptome of the giant reed, Arundo donax.</title>
        <authorList>
            <person name="Barrero R.A."/>
            <person name="Guerrero F.D."/>
            <person name="Moolhuijzen P."/>
            <person name="Goolsby J.A."/>
            <person name="Tidwell J."/>
            <person name="Bellgard S.E."/>
            <person name="Bellgard M.I."/>
        </authorList>
    </citation>
    <scope>NUCLEOTIDE SEQUENCE</scope>
    <source>
        <tissue evidence="1">Shoot tissue taken approximately 20 cm above the soil surface</tissue>
    </source>
</reference>
<dbReference type="EMBL" id="GBRH01268611">
    <property type="protein sequence ID" value="JAD29284.1"/>
    <property type="molecule type" value="Transcribed_RNA"/>
</dbReference>
<organism evidence="1">
    <name type="scientific">Arundo donax</name>
    <name type="common">Giant reed</name>
    <name type="synonym">Donax arundinaceus</name>
    <dbReference type="NCBI Taxonomy" id="35708"/>
    <lineage>
        <taxon>Eukaryota</taxon>
        <taxon>Viridiplantae</taxon>
        <taxon>Streptophyta</taxon>
        <taxon>Embryophyta</taxon>
        <taxon>Tracheophyta</taxon>
        <taxon>Spermatophyta</taxon>
        <taxon>Magnoliopsida</taxon>
        <taxon>Liliopsida</taxon>
        <taxon>Poales</taxon>
        <taxon>Poaceae</taxon>
        <taxon>PACMAD clade</taxon>
        <taxon>Arundinoideae</taxon>
        <taxon>Arundineae</taxon>
        <taxon>Arundo</taxon>
    </lineage>
</organism>
<reference evidence="1" key="1">
    <citation type="submission" date="2014-09" db="EMBL/GenBank/DDBJ databases">
        <authorList>
            <person name="Magalhaes I.L.F."/>
            <person name="Oliveira U."/>
            <person name="Santos F.R."/>
            <person name="Vidigal T.H.D.A."/>
            <person name="Brescovit A.D."/>
            <person name="Santos A.J."/>
        </authorList>
    </citation>
    <scope>NUCLEOTIDE SEQUENCE</scope>
    <source>
        <tissue evidence="1">Shoot tissue taken approximately 20 cm above the soil surface</tissue>
    </source>
</reference>
<accession>A0A0A8YQY0</accession>
<protein>
    <submittedName>
        <fullName evidence="1">Uncharacterized protein</fullName>
    </submittedName>
</protein>
<evidence type="ECO:0000313" key="1">
    <source>
        <dbReference type="EMBL" id="JAD29284.1"/>
    </source>
</evidence>
<sequence>MKILQLCSHFNSFVLIQEDMNYESSVECTILWAF</sequence>
<name>A0A0A8YQY0_ARUDO</name>